<dbReference type="Pfam" id="PF13546">
    <property type="entry name" value="DDE_5"/>
    <property type="match status" value="1"/>
</dbReference>
<reference evidence="3 4" key="1">
    <citation type="submission" date="2020-08" db="EMBL/GenBank/DDBJ databases">
        <title>Sequencing the genomes of 1000 actinobacteria strains.</title>
        <authorList>
            <person name="Klenk H.-P."/>
        </authorList>
    </citation>
    <scope>NUCLEOTIDE SEQUENCE [LARGE SCALE GENOMIC DNA]</scope>
    <source>
        <strain evidence="3 4">DSM 43023</strain>
    </source>
</reference>
<evidence type="ECO:0000313" key="4">
    <source>
        <dbReference type="Proteomes" id="UP000534286"/>
    </source>
</evidence>
<dbReference type="Proteomes" id="UP000534286">
    <property type="component" value="Unassembled WGS sequence"/>
</dbReference>
<evidence type="ECO:0000259" key="2">
    <source>
        <dbReference type="Pfam" id="PF13546"/>
    </source>
</evidence>
<name>A0A7W7S3F2_9ACTN</name>
<dbReference type="InterPro" id="IPR038721">
    <property type="entry name" value="IS701-like_DDE_dom"/>
</dbReference>
<organism evidence="3 4">
    <name type="scientific">Streptosporangium album</name>
    <dbReference type="NCBI Taxonomy" id="47479"/>
    <lineage>
        <taxon>Bacteria</taxon>
        <taxon>Bacillati</taxon>
        <taxon>Actinomycetota</taxon>
        <taxon>Actinomycetes</taxon>
        <taxon>Streptosporangiales</taxon>
        <taxon>Streptosporangiaceae</taxon>
        <taxon>Streptosporangium</taxon>
    </lineage>
</organism>
<dbReference type="AlphaFoldDB" id="A0A7W7S3F2"/>
<dbReference type="RefSeq" id="WP_184758753.1">
    <property type="nucleotide sequence ID" value="NZ_JACHJU010000001.1"/>
</dbReference>
<sequence>MPTIAAAREVTEHIGASGRSHLRPLIDFRAGLHRLLWRRADALFELTDALLCAQGPVRSPVELSMEPEFRRGHGSVYAALDQGRIDAGGLRRLLLGVSAAARPGEPLMFALDITPDARPDAEYADERVMVQVRGKGGDKFLPGWPYSLLVGVQWGDSSWVDPIEARRLRPSQEHTDVTIEQITGLLADLESTGRLTGGDPPPLIMLDAGNYATDISHALTGRHVQVLVRLRATRVFYADPEPRRPGEMGAGKRHGQEFSCSDAAKRYAPDIDLAAGSARYGTVRVRAWKGLHQKLTRTGRWAGHPADERLPIVRGTVLQIVVDRLPDGRKPTKDLWLWHAGPVEVDLDLVDLLWKAYLRRFDQEHFHRFAKVYLGMARAHLSSAQATDRWMHLIMAAYAQLRLASPHVDDLRRPWHPRPEPGRPLSPYRVRLGFRRLRAKLGTPAGSPKLTRPGPGRPKGSRNRPKDKRPPYRKTVTTGNEHRE</sequence>
<dbReference type="EMBL" id="JACHJU010000004">
    <property type="protein sequence ID" value="MBB4942772.1"/>
    <property type="molecule type" value="Genomic_DNA"/>
</dbReference>
<feature type="compositionally biased region" description="Polar residues" evidence="1">
    <location>
        <begin position="475"/>
        <end position="484"/>
    </location>
</feature>
<protein>
    <recommendedName>
        <fullName evidence="2">Transposase IS701-like DDE domain-containing protein</fullName>
    </recommendedName>
</protein>
<gene>
    <name evidence="3" type="ORF">FHR32_007172</name>
</gene>
<feature type="domain" description="Transposase IS701-like DDE" evidence="2">
    <location>
        <begin position="38"/>
        <end position="292"/>
    </location>
</feature>
<feature type="region of interest" description="Disordered" evidence="1">
    <location>
        <begin position="440"/>
        <end position="484"/>
    </location>
</feature>
<comment type="caution">
    <text evidence="3">The sequence shown here is derived from an EMBL/GenBank/DDBJ whole genome shotgun (WGS) entry which is preliminary data.</text>
</comment>
<evidence type="ECO:0000256" key="1">
    <source>
        <dbReference type="SAM" id="MobiDB-lite"/>
    </source>
</evidence>
<keyword evidence="4" id="KW-1185">Reference proteome</keyword>
<accession>A0A7W7S3F2</accession>
<proteinExistence type="predicted"/>
<evidence type="ECO:0000313" key="3">
    <source>
        <dbReference type="EMBL" id="MBB4942772.1"/>
    </source>
</evidence>